<reference evidence="1" key="2">
    <citation type="submission" date="2022-01" db="EMBL/GenBank/DDBJ databases">
        <authorList>
            <person name="Yamashiro T."/>
            <person name="Shiraishi A."/>
            <person name="Satake H."/>
            <person name="Nakayama K."/>
        </authorList>
    </citation>
    <scope>NUCLEOTIDE SEQUENCE</scope>
</reference>
<organism evidence="1 2">
    <name type="scientific">Tanacetum coccineum</name>
    <dbReference type="NCBI Taxonomy" id="301880"/>
    <lineage>
        <taxon>Eukaryota</taxon>
        <taxon>Viridiplantae</taxon>
        <taxon>Streptophyta</taxon>
        <taxon>Embryophyta</taxon>
        <taxon>Tracheophyta</taxon>
        <taxon>Spermatophyta</taxon>
        <taxon>Magnoliopsida</taxon>
        <taxon>eudicotyledons</taxon>
        <taxon>Gunneridae</taxon>
        <taxon>Pentapetalae</taxon>
        <taxon>asterids</taxon>
        <taxon>campanulids</taxon>
        <taxon>Asterales</taxon>
        <taxon>Asteraceae</taxon>
        <taxon>Asteroideae</taxon>
        <taxon>Anthemideae</taxon>
        <taxon>Anthemidinae</taxon>
        <taxon>Tanacetum</taxon>
    </lineage>
</organism>
<accession>A0ABQ4YLH3</accession>
<evidence type="ECO:0000313" key="1">
    <source>
        <dbReference type="EMBL" id="GJS77851.1"/>
    </source>
</evidence>
<keyword evidence="2" id="KW-1185">Reference proteome</keyword>
<reference evidence="1" key="1">
    <citation type="journal article" date="2022" name="Int. J. Mol. Sci.">
        <title>Draft Genome of Tanacetum Coccineum: Genomic Comparison of Closely Related Tanacetum-Family Plants.</title>
        <authorList>
            <person name="Yamashiro T."/>
            <person name="Shiraishi A."/>
            <person name="Nakayama K."/>
            <person name="Satake H."/>
        </authorList>
    </citation>
    <scope>NUCLEOTIDE SEQUENCE</scope>
</reference>
<name>A0ABQ4YLH3_9ASTR</name>
<protein>
    <submittedName>
        <fullName evidence="1">Uncharacterized protein</fullName>
    </submittedName>
</protein>
<comment type="caution">
    <text evidence="1">The sequence shown here is derived from an EMBL/GenBank/DDBJ whole genome shotgun (WGS) entry which is preliminary data.</text>
</comment>
<dbReference type="EMBL" id="BQNB010010479">
    <property type="protein sequence ID" value="GJS77851.1"/>
    <property type="molecule type" value="Genomic_DNA"/>
</dbReference>
<gene>
    <name evidence="1" type="ORF">Tco_0727732</name>
</gene>
<evidence type="ECO:0000313" key="2">
    <source>
        <dbReference type="Proteomes" id="UP001151760"/>
    </source>
</evidence>
<proteinExistence type="predicted"/>
<sequence length="326" mass="37397">MLDELGLRSGVLLFRHFRIPGESLDEGLVTLMRDEDVLTLLKYVPKFIEIDVYMEEYVSLVEQHRTEVMNEKGKVHGLVKVKRKNYIADALAFRDILRNIDFEFRNESDIMKKKVSQDSVIVEEVIEDMHYNLDKFVENLNHSQDALEILSGMEGDFLTWMEDSDDTISDTEGDESDLQRFFDYDDASISGLSSDFSTWVSDDDVSINGMEGDWMLDSYHNVIDPLVYEDVGDEDVVEQLTDSFVYEEFENKDGVQHATDPVVNANVREIEGAKSFGYVISESIKKRKRSDQDDVYCGYALIGSQSKRKRLNDEEVGGKDIIDDVP</sequence>
<dbReference type="Proteomes" id="UP001151760">
    <property type="component" value="Unassembled WGS sequence"/>
</dbReference>